<dbReference type="SUPFAM" id="SSF56235">
    <property type="entry name" value="N-terminal nucleophile aminohydrolases (Ntn hydrolases)"/>
    <property type="match status" value="1"/>
</dbReference>
<evidence type="ECO:0000256" key="5">
    <source>
        <dbReference type="SAM" id="SignalP"/>
    </source>
</evidence>
<dbReference type="Proteomes" id="UP000275727">
    <property type="component" value="Chromosome"/>
</dbReference>
<dbReference type="Gene3D" id="3.60.20.40">
    <property type="match status" value="1"/>
</dbReference>
<dbReference type="InterPro" id="IPR043137">
    <property type="entry name" value="GGT_ssub_C"/>
</dbReference>
<comment type="similarity">
    <text evidence="1">Belongs to the gamma-glutamyltransferase family.</text>
</comment>
<dbReference type="PANTHER" id="PTHR43199:SF1">
    <property type="entry name" value="GLUTATHIONE HYDROLASE PROENZYME"/>
    <property type="match status" value="1"/>
</dbReference>
<evidence type="ECO:0000256" key="4">
    <source>
        <dbReference type="ARBA" id="ARBA00023145"/>
    </source>
</evidence>
<dbReference type="PANTHER" id="PTHR43199">
    <property type="entry name" value="GLUTATHIONE HYDROLASE"/>
    <property type="match status" value="1"/>
</dbReference>
<keyword evidence="5" id="KW-0732">Signal</keyword>
<gene>
    <name evidence="6" type="ORF">SmB9_26810</name>
</gene>
<evidence type="ECO:0000313" key="7">
    <source>
        <dbReference type="Proteomes" id="UP000275727"/>
    </source>
</evidence>
<evidence type="ECO:0000256" key="2">
    <source>
        <dbReference type="ARBA" id="ARBA00022679"/>
    </source>
</evidence>
<evidence type="ECO:0000256" key="3">
    <source>
        <dbReference type="ARBA" id="ARBA00022801"/>
    </source>
</evidence>
<feature type="signal peptide" evidence="5">
    <location>
        <begin position="1"/>
        <end position="26"/>
    </location>
</feature>
<dbReference type="GO" id="GO:0016787">
    <property type="term" value="F:hydrolase activity"/>
    <property type="evidence" value="ECO:0007669"/>
    <property type="project" value="UniProtKB-KW"/>
</dbReference>
<evidence type="ECO:0000256" key="1">
    <source>
        <dbReference type="ARBA" id="ARBA00009381"/>
    </source>
</evidence>
<keyword evidence="2" id="KW-0808">Transferase</keyword>
<dbReference type="Pfam" id="PF01019">
    <property type="entry name" value="G_glu_transpept"/>
    <property type="match status" value="1"/>
</dbReference>
<protein>
    <submittedName>
        <fullName evidence="6">Gamma-glutamyltransferase</fullName>
    </submittedName>
</protein>
<dbReference type="InterPro" id="IPR029055">
    <property type="entry name" value="Ntn_hydrolases_N"/>
</dbReference>
<dbReference type="PRINTS" id="PR01210">
    <property type="entry name" value="GGTRANSPTASE"/>
</dbReference>
<evidence type="ECO:0000313" key="6">
    <source>
        <dbReference type="EMBL" id="BBE35023.1"/>
    </source>
</evidence>
<sequence>MTRRTATTGLLAAAAAAGVSPSLAVAGGKVDLSPARWPAGEYDSFMTAQGVDRTRAGTAKGTRGAVTVAYNGLAARAGLEALKQGGNAIDAVMTGALAQVALTMGAPISYFGIMSLVYHEAKTGKTYTMNAEWNTVRGETDPMSIPGQIDFSSTEALQGKGAPSGRTALVGGFMKGVEVAHRRFGRLPFASLFDPAIYIAEQGMPVTPMLAGIFRFRDKDIRRLPETRTTLVKPDGSAYAEGDLFRQPVLARKLRAVARDGADYMYGGAWGQKLVAAIQADGGKMTLDDLKAYEVIWADPLEAPLRKGYSIRTSPGPNFGGVSLIEAQNLADAAGLCGGEHWTKSSAALKKAIEITQLFGISMFPKEVQAAIYPGIDFGEDVRVTKTHAAALWKQIEEGKTFTKWKRTTPMHSDDIVAIDSEGNIAAITHSINCVNWGKTAIFVDGISIGDPASFQQAMIARVAPGDRLPAPTETGILFKDDVPVLGFASMGAGLHQRTFQGLLNYTCYGMDVEEAINTADFYLPMVDPMTGETTLTVPEDRFDKKVLEGTGLAWRVVPLEEARLGGEGKWVAISRDPATGLLHAASHNRNNSAAVAF</sequence>
<dbReference type="AlphaFoldDB" id="A0AAD1G1P5"/>
<name>A0AAD1G1P5_SPHMI</name>
<dbReference type="InterPro" id="IPR051792">
    <property type="entry name" value="GGT_bact"/>
</dbReference>
<accession>A0AAD1G1P5</accession>
<reference evidence="6 7" key="1">
    <citation type="submission" date="2018-06" db="EMBL/GenBank/DDBJ databases">
        <title>Complete Genome Sequence of the Microcystin-Degrading Bacterium Sphingosinicella microcystinivorans Strain B-9.</title>
        <authorList>
            <person name="Jin H."/>
            <person name="Nishizawa T."/>
            <person name="Guo Y."/>
            <person name="Nishizawa A."/>
            <person name="Park H."/>
            <person name="Kato H."/>
            <person name="Tsuji K."/>
            <person name="Harada K."/>
        </authorList>
    </citation>
    <scope>NUCLEOTIDE SEQUENCE [LARGE SCALE GENOMIC DNA]</scope>
    <source>
        <strain evidence="6 7">B9</strain>
    </source>
</reference>
<keyword evidence="4" id="KW-0865">Zymogen</keyword>
<feature type="chain" id="PRO_5042170291" evidence="5">
    <location>
        <begin position="27"/>
        <end position="598"/>
    </location>
</feature>
<dbReference type="EMBL" id="AP018711">
    <property type="protein sequence ID" value="BBE35023.1"/>
    <property type="molecule type" value="Genomic_DNA"/>
</dbReference>
<dbReference type="KEGG" id="smic:SmB9_26810"/>
<organism evidence="6 7">
    <name type="scientific">Sphingosinicella microcystinivorans</name>
    <dbReference type="NCBI Taxonomy" id="335406"/>
    <lineage>
        <taxon>Bacteria</taxon>
        <taxon>Pseudomonadati</taxon>
        <taxon>Pseudomonadota</taxon>
        <taxon>Alphaproteobacteria</taxon>
        <taxon>Sphingomonadales</taxon>
        <taxon>Sphingosinicellaceae</taxon>
        <taxon>Sphingosinicella</taxon>
    </lineage>
</organism>
<dbReference type="GO" id="GO:0016740">
    <property type="term" value="F:transferase activity"/>
    <property type="evidence" value="ECO:0007669"/>
    <property type="project" value="UniProtKB-KW"/>
</dbReference>
<proteinExistence type="inferred from homology"/>
<keyword evidence="3" id="KW-0378">Hydrolase</keyword>